<evidence type="ECO:0000313" key="1">
    <source>
        <dbReference type="EMBL" id="MFD1344654.1"/>
    </source>
</evidence>
<comment type="caution">
    <text evidence="1">The sequence shown here is derived from an EMBL/GenBank/DDBJ whole genome shotgun (WGS) entry which is preliminary data.</text>
</comment>
<reference evidence="2" key="1">
    <citation type="journal article" date="2019" name="Int. J. Syst. Evol. Microbiol.">
        <title>The Global Catalogue of Microorganisms (GCM) 10K type strain sequencing project: providing services to taxonomists for standard genome sequencing and annotation.</title>
        <authorList>
            <consortium name="The Broad Institute Genomics Platform"/>
            <consortium name="The Broad Institute Genome Sequencing Center for Infectious Disease"/>
            <person name="Wu L."/>
            <person name="Ma J."/>
        </authorList>
    </citation>
    <scope>NUCLEOTIDE SEQUENCE [LARGE SCALE GENOMIC DNA]</scope>
    <source>
        <strain evidence="2">CCUG 62953</strain>
    </source>
</reference>
<feature type="non-terminal residue" evidence="1">
    <location>
        <position position="124"/>
    </location>
</feature>
<proteinExistence type="predicted"/>
<gene>
    <name evidence="1" type="ORF">ACFQ4E_19650</name>
</gene>
<accession>A0ABW3ZNP7</accession>
<protein>
    <submittedName>
        <fullName evidence="1">Uncharacterized protein</fullName>
    </submittedName>
</protein>
<dbReference type="EMBL" id="JBHTMU010000061">
    <property type="protein sequence ID" value="MFD1344654.1"/>
    <property type="molecule type" value="Genomic_DNA"/>
</dbReference>
<sequence>MIEFAGRFGQGSAALAQDICVLATGAGEGGPVVWAATGTGGGVTAWQLGMGRPVEIDSAWYPRAWSGAELGIAVPQEGGGLIVGAVAGRLLSLTTGPSGHLGGARATDLAESRLGAADLVASAG</sequence>
<keyword evidence="2" id="KW-1185">Reference proteome</keyword>
<organism evidence="1 2">
    <name type="scientific">Litorisediminicola beolgyonensis</name>
    <dbReference type="NCBI Taxonomy" id="1173614"/>
    <lineage>
        <taxon>Bacteria</taxon>
        <taxon>Pseudomonadati</taxon>
        <taxon>Pseudomonadota</taxon>
        <taxon>Alphaproteobacteria</taxon>
        <taxon>Rhodobacterales</taxon>
        <taxon>Paracoccaceae</taxon>
        <taxon>Litorisediminicola</taxon>
    </lineage>
</organism>
<evidence type="ECO:0000313" key="2">
    <source>
        <dbReference type="Proteomes" id="UP001597135"/>
    </source>
</evidence>
<dbReference type="Proteomes" id="UP001597135">
    <property type="component" value="Unassembled WGS sequence"/>
</dbReference>
<dbReference type="RefSeq" id="WP_386806231.1">
    <property type="nucleotide sequence ID" value="NZ_JBHTMU010000061.1"/>
</dbReference>
<name>A0ABW3ZNP7_9RHOB</name>